<organism evidence="1 2">
    <name type="scientific">Camellia lanceoleosa</name>
    <dbReference type="NCBI Taxonomy" id="1840588"/>
    <lineage>
        <taxon>Eukaryota</taxon>
        <taxon>Viridiplantae</taxon>
        <taxon>Streptophyta</taxon>
        <taxon>Embryophyta</taxon>
        <taxon>Tracheophyta</taxon>
        <taxon>Spermatophyta</taxon>
        <taxon>Magnoliopsida</taxon>
        <taxon>eudicotyledons</taxon>
        <taxon>Gunneridae</taxon>
        <taxon>Pentapetalae</taxon>
        <taxon>asterids</taxon>
        <taxon>Ericales</taxon>
        <taxon>Theaceae</taxon>
        <taxon>Camellia</taxon>
    </lineage>
</organism>
<keyword evidence="2" id="KW-1185">Reference proteome</keyword>
<name>A0ACC0F311_9ERIC</name>
<accession>A0ACC0F311</accession>
<evidence type="ECO:0000313" key="2">
    <source>
        <dbReference type="Proteomes" id="UP001060215"/>
    </source>
</evidence>
<comment type="caution">
    <text evidence="1">The sequence shown here is derived from an EMBL/GenBank/DDBJ whole genome shotgun (WGS) entry which is preliminary data.</text>
</comment>
<proteinExistence type="predicted"/>
<dbReference type="EMBL" id="CM045768">
    <property type="protein sequence ID" value="KAI7983037.1"/>
    <property type="molecule type" value="Genomic_DNA"/>
</dbReference>
<dbReference type="Proteomes" id="UP001060215">
    <property type="component" value="Chromosome 11"/>
</dbReference>
<gene>
    <name evidence="1" type="ORF">LOK49_LG15G00583</name>
</gene>
<reference evidence="1 2" key="1">
    <citation type="journal article" date="2022" name="Plant J.">
        <title>Chromosome-level genome of Camellia lanceoleosa provides a valuable resource for understanding genome evolution and self-incompatibility.</title>
        <authorList>
            <person name="Gong W."/>
            <person name="Xiao S."/>
            <person name="Wang L."/>
            <person name="Liao Z."/>
            <person name="Chang Y."/>
            <person name="Mo W."/>
            <person name="Hu G."/>
            <person name="Li W."/>
            <person name="Zhao G."/>
            <person name="Zhu H."/>
            <person name="Hu X."/>
            <person name="Ji K."/>
            <person name="Xiang X."/>
            <person name="Song Q."/>
            <person name="Yuan D."/>
            <person name="Jin S."/>
            <person name="Zhang L."/>
        </authorList>
    </citation>
    <scope>NUCLEOTIDE SEQUENCE [LARGE SCALE GENOMIC DNA]</scope>
    <source>
        <strain evidence="1">SQ_2022a</strain>
    </source>
</reference>
<evidence type="ECO:0000313" key="1">
    <source>
        <dbReference type="EMBL" id="KAI7983037.1"/>
    </source>
</evidence>
<protein>
    <submittedName>
        <fullName evidence="1">Uncharacterized protein</fullName>
    </submittedName>
</protein>
<sequence length="130" mass="14921">MFSSMGLFFNNLGYTASTTVDPVGRVGGIWLLWIPTQVSVSAFVANQQVIQATVKRKDYEDWVLAAVYASPNIRLRQTLWEDLEDTAYSMTKPWLIAGDFTEISEQNERRSFIQNLQHSRSRKFTDNIHS</sequence>